<sequence length="674" mass="65565">MDLKSRSTGARRRWLRRTAGVATATSMVALEGVAGLAFMAAPAQAAAPAPASAQTACTPTAPYTSCRSFPVGTNEFTVPEHVTELHAELKGAGGGGNFETGSQQGGAGGHTTGTVAVNAGDKLNVTVGAGGMPGRGNGAGGQLGGGNGGTGERHGGGGGGMSALWKGASGDPANALLIAGGGGGAPGGSSQAGTAGGAGGGKTGGTGGIPAAGGGGTQAAGGAKGASALGMCTPDATRGGALRGGGGADTANGLGDGGGGGGGGWYGGGGGACIGSTTLGDGGGGGGSGYTDGDGVSDADTKQGGGGAGGGSQEAGKTGSVVLQWVGPADLSTEKTVSPSTPVRPGDTFEFTITTTNGGTDLARNVQAVDELPDGLTFVASDDACAADGQEVTCGPEATLADGAETSWTFEVKLAEDYVGDGSDLANTATSESDNPDPDEDNNTSDPVTPPVVDMADLSTTKVPTTSTRIKPGDTFEYKVTVANAGPSDAEDVEISDQLPEQLSFESSADGCSEADGKVSCGPEATVAAGSEKSWTFKVRLDPDYEGDGSDIANTATAESSTLDPDDGNNTSDEAGLPGDKIHPKPPWKAECTVVEPGMVDCSGKGTPGNKVVVRDKTGAKVCQTEVKEDGSWDCSGPARKGPLTAIQINPEGLTSEPVTIPLTGDLFPPDKDK</sequence>
<dbReference type="Pfam" id="PF01345">
    <property type="entry name" value="DUF11"/>
    <property type="match status" value="2"/>
</dbReference>
<evidence type="ECO:0000259" key="3">
    <source>
        <dbReference type="Pfam" id="PF01345"/>
    </source>
</evidence>
<evidence type="ECO:0000313" key="4">
    <source>
        <dbReference type="EMBL" id="NGN68413.1"/>
    </source>
</evidence>
<dbReference type="InterPro" id="IPR013783">
    <property type="entry name" value="Ig-like_fold"/>
</dbReference>
<protein>
    <submittedName>
        <fullName evidence="4">DUF11 domain-containing protein</fullName>
    </submittedName>
</protein>
<dbReference type="InterPro" id="IPR001434">
    <property type="entry name" value="OmcB-like_DUF11"/>
</dbReference>
<feature type="region of interest" description="Disordered" evidence="1">
    <location>
        <begin position="655"/>
        <end position="674"/>
    </location>
</feature>
<feature type="region of interest" description="Disordered" evidence="1">
    <location>
        <begin position="542"/>
        <end position="587"/>
    </location>
</feature>
<dbReference type="PANTHER" id="PTHR34819:SF3">
    <property type="entry name" value="CELL SURFACE PROTEIN"/>
    <property type="match status" value="1"/>
</dbReference>
<feature type="compositionally biased region" description="Gly residues" evidence="1">
    <location>
        <begin position="303"/>
        <end position="313"/>
    </location>
</feature>
<feature type="compositionally biased region" description="Acidic residues" evidence="1">
    <location>
        <begin position="434"/>
        <end position="443"/>
    </location>
</feature>
<dbReference type="PANTHER" id="PTHR34819">
    <property type="entry name" value="LARGE CYSTEINE-RICH PERIPLASMIC PROTEIN OMCB"/>
    <property type="match status" value="1"/>
</dbReference>
<feature type="domain" description="DUF11" evidence="3">
    <location>
        <begin position="457"/>
        <end position="573"/>
    </location>
</feature>
<dbReference type="AlphaFoldDB" id="A0A6G4U8G7"/>
<feature type="region of interest" description="Disordered" evidence="1">
    <location>
        <begin position="132"/>
        <end position="161"/>
    </location>
</feature>
<accession>A0A6G4U8G7</accession>
<keyword evidence="5" id="KW-1185">Reference proteome</keyword>
<feature type="domain" description="DUF11" evidence="3">
    <location>
        <begin position="330"/>
        <end position="446"/>
    </location>
</feature>
<dbReference type="GO" id="GO:0005975">
    <property type="term" value="P:carbohydrate metabolic process"/>
    <property type="evidence" value="ECO:0007669"/>
    <property type="project" value="UniProtKB-ARBA"/>
</dbReference>
<feature type="region of interest" description="Disordered" evidence="1">
    <location>
        <begin position="285"/>
        <end position="317"/>
    </location>
</feature>
<feature type="compositionally biased region" description="Polar residues" evidence="1">
    <location>
        <begin position="552"/>
        <end position="573"/>
    </location>
</feature>
<dbReference type="InterPro" id="IPR051172">
    <property type="entry name" value="Chlamydia_OmcB"/>
</dbReference>
<dbReference type="InterPro" id="IPR047589">
    <property type="entry name" value="DUF11_rpt"/>
</dbReference>
<comment type="caution">
    <text evidence="4">The sequence shown here is derived from an EMBL/GenBank/DDBJ whole genome shotgun (WGS) entry which is preliminary data.</text>
</comment>
<dbReference type="NCBIfam" id="TIGR01451">
    <property type="entry name" value="B_ant_repeat"/>
    <property type="match status" value="2"/>
</dbReference>
<evidence type="ECO:0000313" key="5">
    <source>
        <dbReference type="Proteomes" id="UP000481583"/>
    </source>
</evidence>
<dbReference type="Gene3D" id="2.60.40.10">
    <property type="entry name" value="Immunoglobulins"/>
    <property type="match status" value="2"/>
</dbReference>
<organism evidence="4 5">
    <name type="scientific">Streptomyces coryli</name>
    <dbReference type="NCBI Taxonomy" id="1128680"/>
    <lineage>
        <taxon>Bacteria</taxon>
        <taxon>Bacillati</taxon>
        <taxon>Actinomycetota</taxon>
        <taxon>Actinomycetes</taxon>
        <taxon>Kitasatosporales</taxon>
        <taxon>Streptomycetaceae</taxon>
        <taxon>Streptomyces</taxon>
    </lineage>
</organism>
<name>A0A6G4U8G7_9ACTN</name>
<proteinExistence type="predicted"/>
<keyword evidence="2" id="KW-0732">Signal</keyword>
<dbReference type="PROSITE" id="PS51318">
    <property type="entry name" value="TAT"/>
    <property type="match status" value="1"/>
</dbReference>
<feature type="region of interest" description="Disordered" evidence="1">
    <location>
        <begin position="421"/>
        <end position="466"/>
    </location>
</feature>
<dbReference type="InterPro" id="IPR006311">
    <property type="entry name" value="TAT_signal"/>
</dbReference>
<feature type="chain" id="PRO_5026075971" evidence="2">
    <location>
        <begin position="46"/>
        <end position="674"/>
    </location>
</feature>
<gene>
    <name evidence="4" type="ORF">G5C51_31510</name>
</gene>
<feature type="signal peptide" evidence="2">
    <location>
        <begin position="1"/>
        <end position="45"/>
    </location>
</feature>
<dbReference type="EMBL" id="JAAKZV010000203">
    <property type="protein sequence ID" value="NGN68413.1"/>
    <property type="molecule type" value="Genomic_DNA"/>
</dbReference>
<dbReference type="RefSeq" id="WP_165242340.1">
    <property type="nucleotide sequence ID" value="NZ_JAAKZV010000203.1"/>
</dbReference>
<reference evidence="4 5" key="1">
    <citation type="submission" date="2020-02" db="EMBL/GenBank/DDBJ databases">
        <title>Whole-genome analyses of novel actinobacteria.</title>
        <authorList>
            <person name="Sahin N."/>
        </authorList>
    </citation>
    <scope>NUCLEOTIDE SEQUENCE [LARGE SCALE GENOMIC DNA]</scope>
    <source>
        <strain evidence="4 5">A7024</strain>
    </source>
</reference>
<dbReference type="Proteomes" id="UP000481583">
    <property type="component" value="Unassembled WGS sequence"/>
</dbReference>
<evidence type="ECO:0000256" key="2">
    <source>
        <dbReference type="SAM" id="SignalP"/>
    </source>
</evidence>
<evidence type="ECO:0000256" key="1">
    <source>
        <dbReference type="SAM" id="MobiDB-lite"/>
    </source>
</evidence>